<gene>
    <name evidence="1" type="ORF">SDC9_86320</name>
</gene>
<organism evidence="1">
    <name type="scientific">bioreactor metagenome</name>
    <dbReference type="NCBI Taxonomy" id="1076179"/>
    <lineage>
        <taxon>unclassified sequences</taxon>
        <taxon>metagenomes</taxon>
        <taxon>ecological metagenomes</taxon>
    </lineage>
</organism>
<reference evidence="1" key="1">
    <citation type="submission" date="2019-08" db="EMBL/GenBank/DDBJ databases">
        <authorList>
            <person name="Kucharzyk K."/>
            <person name="Murdoch R.W."/>
            <person name="Higgins S."/>
            <person name="Loffler F."/>
        </authorList>
    </citation>
    <scope>NUCLEOTIDE SEQUENCE</scope>
</reference>
<protein>
    <submittedName>
        <fullName evidence="1">Uncharacterized protein</fullName>
    </submittedName>
</protein>
<evidence type="ECO:0000313" key="1">
    <source>
        <dbReference type="EMBL" id="MPM39686.1"/>
    </source>
</evidence>
<dbReference type="EMBL" id="VSSQ01008734">
    <property type="protein sequence ID" value="MPM39686.1"/>
    <property type="molecule type" value="Genomic_DNA"/>
</dbReference>
<name>A0A644ZFS1_9ZZZZ</name>
<accession>A0A644ZFS1</accession>
<proteinExistence type="predicted"/>
<dbReference type="AlphaFoldDB" id="A0A644ZFS1"/>
<sequence>MICRNLRALDRTAVEHLDGSAVGYLGKHIRAEHANRNARADAQTGGSPAARCNRVGGHSFVGGACYLQRAALGKRNGRFVADDRFGLCAGNMHGHRARETEVALRVPGFGVRGKHKLTALAAGCRGELKAARRNRAVFDISVVGMQRHRDRDADAEREGFLLLIG</sequence>
<comment type="caution">
    <text evidence="1">The sequence shown here is derived from an EMBL/GenBank/DDBJ whole genome shotgun (WGS) entry which is preliminary data.</text>
</comment>